<dbReference type="PANTHER" id="PTHR23504:SF3">
    <property type="entry name" value="MAJOR FACILITATOR SUPERFAMILY (MFS) PROFILE DOMAIN-CONTAINING PROTEIN"/>
    <property type="match status" value="1"/>
</dbReference>
<dbReference type="GeneID" id="87873516"/>
<feature type="transmembrane region" description="Helical" evidence="7">
    <location>
        <begin position="173"/>
        <end position="193"/>
    </location>
</feature>
<sequence length="858" mass="95152">MPPNAPARGSDSCGSLNRPSRTRRLSVEQASESTPLLAAGDIAPTADSEISEVTTLISEPSSSSEVDPDDKPLPVAQIVVLCYARWIEPVAFFSIFPYINKMAQENGNLADADVGFYSGLIESLFSLTQMAVMILWGKAADRFGRKPVLVISLMGVTLATAMFGMAKTISQMILFRCLAGVFAGTIVTIRTMISEHSTTKTQARAFSWFAFTGNLGILFGPLIGGALADPAEQYPGLFGNIQFFKDYPYALPSFAVGGIGVTAVLVTAFLAEETLENNIFGGGRDAESGAPAKPAPMTTWDLLKSPGVPIVLYTYGHIMLLAFSFTAIVPVFWFTRIDLGGLGFTPLQISLLMGLNGLAQAIWILLVFPPLQHRIGTNGVLRVCAIAYPFFFAICPFFSLLLRNGGSTGETIFWFIMPALLCLGCGVSMSFTAIQLALNDVSPSPVTLGTLNALALSLVSGVRSFSPALFASLFAISARTQWLWGYAIWVLMVLLASGYTVISRYMPDPDELRRQRERRDLDEDGLLNVGGLTGVTIAVYADKVHRHRKRLYLEPPVNGSTIVRRKVTTIVPASEQQATVIEKPAKPAHSPPVHVLEPALPPSPPMFCPDPHQPVAYVPTHPAPPHHAPPVYAPMPAHPHHNHEDHNREHHNLKHHIHEHTRQETEIDFGHTYTHTNTPPPPRAPVLNDGEHADIIDVIAVDVEEKKKKKKKKKRSKSRHAERSRSRSREREVIIEREVRVPIPVPVRVPVPVPVPVREELETYRYVEGPKQPKRHSESLPPRRMRSPPPSRLPYPWEQDRDICSARSKSAVRHRSPSTTSLEREMDRINITIEERRKATFDRDRDRDRSWERGSYYR</sequence>
<evidence type="ECO:0000256" key="1">
    <source>
        <dbReference type="ARBA" id="ARBA00004141"/>
    </source>
</evidence>
<dbReference type="InterPro" id="IPR036259">
    <property type="entry name" value="MFS_trans_sf"/>
</dbReference>
<gene>
    <name evidence="9" type="ORF">B0T23DRAFT_341962</name>
</gene>
<feature type="transmembrane region" description="Helical" evidence="7">
    <location>
        <begin position="249"/>
        <end position="271"/>
    </location>
</feature>
<dbReference type="RefSeq" id="XP_062690659.1">
    <property type="nucleotide sequence ID" value="XM_062835894.1"/>
</dbReference>
<feature type="compositionally biased region" description="Basic residues" evidence="6">
    <location>
        <begin position="707"/>
        <end position="718"/>
    </location>
</feature>
<feature type="compositionally biased region" description="Basic and acidic residues" evidence="6">
    <location>
        <begin position="719"/>
        <end position="731"/>
    </location>
</feature>
<dbReference type="SUPFAM" id="SSF103473">
    <property type="entry name" value="MFS general substrate transporter"/>
    <property type="match status" value="1"/>
</dbReference>
<organism evidence="9 10">
    <name type="scientific">Neurospora hispaniola</name>
    <dbReference type="NCBI Taxonomy" id="588809"/>
    <lineage>
        <taxon>Eukaryota</taxon>
        <taxon>Fungi</taxon>
        <taxon>Dikarya</taxon>
        <taxon>Ascomycota</taxon>
        <taxon>Pezizomycotina</taxon>
        <taxon>Sordariomycetes</taxon>
        <taxon>Sordariomycetidae</taxon>
        <taxon>Sordariales</taxon>
        <taxon>Sordariaceae</taxon>
        <taxon>Neurospora</taxon>
    </lineage>
</organism>
<feature type="region of interest" description="Disordered" evidence="6">
    <location>
        <begin position="705"/>
        <end position="731"/>
    </location>
</feature>
<feature type="transmembrane region" description="Helical" evidence="7">
    <location>
        <begin position="525"/>
        <end position="541"/>
    </location>
</feature>
<feature type="transmembrane region" description="Helical" evidence="7">
    <location>
        <begin position="116"/>
        <end position="136"/>
    </location>
</feature>
<dbReference type="GO" id="GO:0022857">
    <property type="term" value="F:transmembrane transporter activity"/>
    <property type="evidence" value="ECO:0007669"/>
    <property type="project" value="InterPro"/>
</dbReference>
<dbReference type="Proteomes" id="UP001285908">
    <property type="component" value="Unassembled WGS sequence"/>
</dbReference>
<feature type="region of interest" description="Disordered" evidence="6">
    <location>
        <begin position="768"/>
        <end position="858"/>
    </location>
</feature>
<feature type="region of interest" description="Disordered" evidence="6">
    <location>
        <begin position="1"/>
        <end position="47"/>
    </location>
</feature>
<dbReference type="InterPro" id="IPR001958">
    <property type="entry name" value="Tet-R_TetA/multi-R_MdtG-like"/>
</dbReference>
<evidence type="ECO:0000259" key="8">
    <source>
        <dbReference type="PROSITE" id="PS50850"/>
    </source>
</evidence>
<proteinExistence type="predicted"/>
<feature type="transmembrane region" description="Helical" evidence="7">
    <location>
        <begin position="380"/>
        <end position="400"/>
    </location>
</feature>
<evidence type="ECO:0000256" key="2">
    <source>
        <dbReference type="ARBA" id="ARBA00022448"/>
    </source>
</evidence>
<dbReference type="EMBL" id="JAULSX010000006">
    <property type="protein sequence ID" value="KAK3488952.1"/>
    <property type="molecule type" value="Genomic_DNA"/>
</dbReference>
<dbReference type="Gene3D" id="1.20.1250.20">
    <property type="entry name" value="MFS general substrate transporter like domains"/>
    <property type="match status" value="1"/>
</dbReference>
<feature type="transmembrane region" description="Helical" evidence="7">
    <location>
        <begin position="454"/>
        <end position="476"/>
    </location>
</feature>
<feature type="domain" description="Major facilitator superfamily (MFS) profile" evidence="8">
    <location>
        <begin position="77"/>
        <end position="510"/>
    </location>
</feature>
<evidence type="ECO:0000256" key="7">
    <source>
        <dbReference type="SAM" id="Phobius"/>
    </source>
</evidence>
<dbReference type="GO" id="GO:0016020">
    <property type="term" value="C:membrane"/>
    <property type="evidence" value="ECO:0007669"/>
    <property type="project" value="UniProtKB-SubCell"/>
</dbReference>
<keyword evidence="3 7" id="KW-0812">Transmembrane</keyword>
<name>A0AAJ0I3U7_9PEZI</name>
<dbReference type="PROSITE" id="PS50850">
    <property type="entry name" value="MFS"/>
    <property type="match status" value="1"/>
</dbReference>
<dbReference type="Pfam" id="PF07690">
    <property type="entry name" value="MFS_1"/>
    <property type="match status" value="1"/>
</dbReference>
<evidence type="ECO:0000256" key="5">
    <source>
        <dbReference type="ARBA" id="ARBA00023136"/>
    </source>
</evidence>
<feature type="compositionally biased region" description="Basic and acidic residues" evidence="6">
    <location>
        <begin position="822"/>
        <end position="852"/>
    </location>
</feature>
<feature type="transmembrane region" description="Helical" evidence="7">
    <location>
        <begin position="310"/>
        <end position="335"/>
    </location>
</feature>
<dbReference type="CDD" id="cd17330">
    <property type="entry name" value="MFS_SLC46_TetA_like"/>
    <property type="match status" value="1"/>
</dbReference>
<dbReference type="InterPro" id="IPR011701">
    <property type="entry name" value="MFS"/>
</dbReference>
<keyword evidence="10" id="KW-1185">Reference proteome</keyword>
<evidence type="ECO:0000313" key="10">
    <source>
        <dbReference type="Proteomes" id="UP001285908"/>
    </source>
</evidence>
<comment type="caution">
    <text evidence="9">The sequence shown here is derived from an EMBL/GenBank/DDBJ whole genome shotgun (WGS) entry which is preliminary data.</text>
</comment>
<evidence type="ECO:0000313" key="9">
    <source>
        <dbReference type="EMBL" id="KAK3488952.1"/>
    </source>
</evidence>
<feature type="transmembrane region" description="Helical" evidence="7">
    <location>
        <begin position="483"/>
        <end position="505"/>
    </location>
</feature>
<dbReference type="InterPro" id="IPR020846">
    <property type="entry name" value="MFS_dom"/>
</dbReference>
<protein>
    <submittedName>
        <fullName evidence="9">Major facilitator superfamily domain-containing protein</fullName>
    </submittedName>
</protein>
<keyword evidence="4 7" id="KW-1133">Transmembrane helix</keyword>
<dbReference type="AlphaFoldDB" id="A0AAJ0I3U7"/>
<evidence type="ECO:0000256" key="6">
    <source>
        <dbReference type="SAM" id="MobiDB-lite"/>
    </source>
</evidence>
<dbReference type="PANTHER" id="PTHR23504">
    <property type="entry name" value="MAJOR FACILITATOR SUPERFAMILY DOMAIN-CONTAINING PROTEIN 10"/>
    <property type="match status" value="1"/>
</dbReference>
<evidence type="ECO:0000256" key="4">
    <source>
        <dbReference type="ARBA" id="ARBA00022989"/>
    </source>
</evidence>
<dbReference type="PRINTS" id="PR01035">
    <property type="entry name" value="TCRTETA"/>
</dbReference>
<comment type="subcellular location">
    <subcellularLocation>
        <location evidence="1">Membrane</location>
        <topology evidence="1">Multi-pass membrane protein</topology>
    </subcellularLocation>
</comment>
<reference evidence="9 10" key="1">
    <citation type="journal article" date="2023" name="Mol. Phylogenet. Evol.">
        <title>Genome-scale phylogeny and comparative genomics of the fungal order Sordariales.</title>
        <authorList>
            <person name="Hensen N."/>
            <person name="Bonometti L."/>
            <person name="Westerberg I."/>
            <person name="Brannstrom I.O."/>
            <person name="Guillou S."/>
            <person name="Cros-Aarteil S."/>
            <person name="Calhoun S."/>
            <person name="Haridas S."/>
            <person name="Kuo A."/>
            <person name="Mondo S."/>
            <person name="Pangilinan J."/>
            <person name="Riley R."/>
            <person name="LaButti K."/>
            <person name="Andreopoulos B."/>
            <person name="Lipzen A."/>
            <person name="Chen C."/>
            <person name="Yan M."/>
            <person name="Daum C."/>
            <person name="Ng V."/>
            <person name="Clum A."/>
            <person name="Steindorff A."/>
            <person name="Ohm R.A."/>
            <person name="Martin F."/>
            <person name="Silar P."/>
            <person name="Natvig D.O."/>
            <person name="Lalanne C."/>
            <person name="Gautier V."/>
            <person name="Ament-Velasquez S.L."/>
            <person name="Kruys A."/>
            <person name="Hutchinson M.I."/>
            <person name="Powell A.J."/>
            <person name="Barry K."/>
            <person name="Miller A.N."/>
            <person name="Grigoriev I.V."/>
            <person name="Debuchy R."/>
            <person name="Gladieux P."/>
            <person name="Hiltunen Thoren M."/>
            <person name="Johannesson H."/>
        </authorList>
    </citation>
    <scope>NUCLEOTIDE SEQUENCE [LARGE SCALE GENOMIC DNA]</scope>
    <source>
        <strain evidence="9 10">FGSC 10403</strain>
    </source>
</reference>
<feature type="transmembrane region" description="Helical" evidence="7">
    <location>
        <begin position="148"/>
        <end position="166"/>
    </location>
</feature>
<feature type="transmembrane region" description="Helical" evidence="7">
    <location>
        <begin position="412"/>
        <end position="434"/>
    </location>
</feature>
<feature type="transmembrane region" description="Helical" evidence="7">
    <location>
        <begin position="205"/>
        <end position="228"/>
    </location>
</feature>
<evidence type="ECO:0000256" key="3">
    <source>
        <dbReference type="ARBA" id="ARBA00022692"/>
    </source>
</evidence>
<feature type="transmembrane region" description="Helical" evidence="7">
    <location>
        <begin position="347"/>
        <end position="368"/>
    </location>
</feature>
<keyword evidence="2" id="KW-0813">Transport</keyword>
<keyword evidence="5 7" id="KW-0472">Membrane</keyword>
<accession>A0AAJ0I3U7</accession>